<dbReference type="OrthoDB" id="9917744at2"/>
<protein>
    <recommendedName>
        <fullName evidence="4">Lipoprotein</fullName>
    </recommendedName>
</protein>
<sequence>MTTTALSLTRSAALLLLCGGLLAGCGSDREELAKLAPYGAEPRESCGETSRGVSLEDLDGDVEDWSIDEAREELGPPQLLTTDGAIRRAGWYDVVLGQQTCGTLLEILERGDQRIVTVRDLKSHEIWGVLDGKFPE</sequence>
<feature type="signal peptide" evidence="1">
    <location>
        <begin position="1"/>
        <end position="23"/>
    </location>
</feature>
<evidence type="ECO:0000313" key="2">
    <source>
        <dbReference type="EMBL" id="SDF92658.1"/>
    </source>
</evidence>
<keyword evidence="3" id="KW-1185">Reference proteome</keyword>
<gene>
    <name evidence="2" type="ORF">SAMN05660686_02749</name>
</gene>
<keyword evidence="1" id="KW-0732">Signal</keyword>
<evidence type="ECO:0000313" key="3">
    <source>
        <dbReference type="Proteomes" id="UP000198615"/>
    </source>
</evidence>
<dbReference type="Proteomes" id="UP000198615">
    <property type="component" value="Unassembled WGS sequence"/>
</dbReference>
<dbReference type="RefSeq" id="WP_028793490.1">
    <property type="nucleotide sequence ID" value="NZ_FNBW01000008.1"/>
</dbReference>
<reference evidence="2 3" key="1">
    <citation type="submission" date="2016-10" db="EMBL/GenBank/DDBJ databases">
        <authorList>
            <person name="Varghese N."/>
            <person name="Submissions S."/>
        </authorList>
    </citation>
    <scope>NUCLEOTIDE SEQUENCE [LARGE SCALE GENOMIC DNA]</scope>
    <source>
        <strain evidence="2 3">DSM 18839</strain>
    </source>
</reference>
<evidence type="ECO:0008006" key="4">
    <source>
        <dbReference type="Google" id="ProtNLM"/>
    </source>
</evidence>
<proteinExistence type="predicted"/>
<dbReference type="EMBL" id="FNBW01000008">
    <property type="protein sequence ID" value="SDF92658.1"/>
    <property type="molecule type" value="Genomic_DNA"/>
</dbReference>
<feature type="chain" id="PRO_5034323623" description="Lipoprotein" evidence="1">
    <location>
        <begin position="24"/>
        <end position="136"/>
    </location>
</feature>
<organism evidence="2 3">
    <name type="scientific">Thalassobaculum litoreum DSM 18839</name>
    <dbReference type="NCBI Taxonomy" id="1123362"/>
    <lineage>
        <taxon>Bacteria</taxon>
        <taxon>Pseudomonadati</taxon>
        <taxon>Pseudomonadota</taxon>
        <taxon>Alphaproteobacteria</taxon>
        <taxon>Rhodospirillales</taxon>
        <taxon>Thalassobaculaceae</taxon>
        <taxon>Thalassobaculum</taxon>
    </lineage>
</organism>
<name>A0A8G2BIL0_9PROT</name>
<dbReference type="AlphaFoldDB" id="A0A8G2BIL0"/>
<evidence type="ECO:0000256" key="1">
    <source>
        <dbReference type="SAM" id="SignalP"/>
    </source>
</evidence>
<accession>A0A8G2BIL0</accession>
<comment type="caution">
    <text evidence="2">The sequence shown here is derived from an EMBL/GenBank/DDBJ whole genome shotgun (WGS) entry which is preliminary data.</text>
</comment>